<dbReference type="Proteomes" id="UP000276133">
    <property type="component" value="Unassembled WGS sequence"/>
</dbReference>
<proteinExistence type="predicted"/>
<keyword evidence="2" id="KW-1185">Reference proteome</keyword>
<evidence type="ECO:0000313" key="1">
    <source>
        <dbReference type="EMBL" id="RNA13184.1"/>
    </source>
</evidence>
<protein>
    <submittedName>
        <fullName evidence="1">Uncharacterized protein</fullName>
    </submittedName>
</protein>
<organism evidence="1 2">
    <name type="scientific">Brachionus plicatilis</name>
    <name type="common">Marine rotifer</name>
    <name type="synonym">Brachionus muelleri</name>
    <dbReference type="NCBI Taxonomy" id="10195"/>
    <lineage>
        <taxon>Eukaryota</taxon>
        <taxon>Metazoa</taxon>
        <taxon>Spiralia</taxon>
        <taxon>Gnathifera</taxon>
        <taxon>Rotifera</taxon>
        <taxon>Eurotatoria</taxon>
        <taxon>Monogononta</taxon>
        <taxon>Pseudotrocha</taxon>
        <taxon>Ploima</taxon>
        <taxon>Brachionidae</taxon>
        <taxon>Brachionus</taxon>
    </lineage>
</organism>
<sequence length="72" mass="8803">MPRVCNLRKFLKIKNKNLKNYEIQMLIFENLRKISKKLWLMDELCLGEHRFYKLNFFTANFVELFDDISAQT</sequence>
<comment type="caution">
    <text evidence="1">The sequence shown here is derived from an EMBL/GenBank/DDBJ whole genome shotgun (WGS) entry which is preliminary data.</text>
</comment>
<dbReference type="AlphaFoldDB" id="A0A3M7QQ27"/>
<dbReference type="EMBL" id="REGN01005482">
    <property type="protein sequence ID" value="RNA13184.1"/>
    <property type="molecule type" value="Genomic_DNA"/>
</dbReference>
<name>A0A3M7QQ27_BRAPC</name>
<accession>A0A3M7QQ27</accession>
<reference evidence="1 2" key="1">
    <citation type="journal article" date="2018" name="Sci. Rep.">
        <title>Genomic signatures of local adaptation to the degree of environmental predictability in rotifers.</title>
        <authorList>
            <person name="Franch-Gras L."/>
            <person name="Hahn C."/>
            <person name="Garcia-Roger E.M."/>
            <person name="Carmona M.J."/>
            <person name="Serra M."/>
            <person name="Gomez A."/>
        </authorList>
    </citation>
    <scope>NUCLEOTIDE SEQUENCE [LARGE SCALE GENOMIC DNA]</scope>
    <source>
        <strain evidence="1">HYR1</strain>
    </source>
</reference>
<evidence type="ECO:0000313" key="2">
    <source>
        <dbReference type="Proteomes" id="UP000276133"/>
    </source>
</evidence>
<gene>
    <name evidence="1" type="ORF">BpHYR1_000410</name>
</gene>